<evidence type="ECO:0000256" key="2">
    <source>
        <dbReference type="ARBA" id="ARBA00022448"/>
    </source>
</evidence>
<dbReference type="InterPro" id="IPR050059">
    <property type="entry name" value="ATP_synthase_B_chain"/>
</dbReference>
<keyword evidence="9 13" id="KW-0066">ATP synthesis</keyword>
<dbReference type="EMBL" id="CP027669">
    <property type="protein sequence ID" value="AVO40760.1"/>
    <property type="molecule type" value="Genomic_DNA"/>
</dbReference>
<dbReference type="RefSeq" id="WP_106445751.1">
    <property type="nucleotide sequence ID" value="NZ_CP027669.1"/>
</dbReference>
<feature type="transmembrane region" description="Helical" evidence="13">
    <location>
        <begin position="6"/>
        <end position="27"/>
    </location>
</feature>
<evidence type="ECO:0000256" key="1">
    <source>
        <dbReference type="ARBA" id="ARBA00005513"/>
    </source>
</evidence>
<keyword evidence="4 13" id="KW-0812">Transmembrane</keyword>
<evidence type="ECO:0000256" key="6">
    <source>
        <dbReference type="ARBA" id="ARBA00022989"/>
    </source>
</evidence>
<dbReference type="GO" id="GO:0046961">
    <property type="term" value="F:proton-transporting ATPase activity, rotational mechanism"/>
    <property type="evidence" value="ECO:0007669"/>
    <property type="project" value="TreeGrafter"/>
</dbReference>
<protein>
    <recommendedName>
        <fullName evidence="13">ATP synthase subunit b</fullName>
    </recommendedName>
    <alternativeName>
        <fullName evidence="13">ATP synthase F(0) sector subunit b</fullName>
    </alternativeName>
    <alternativeName>
        <fullName evidence="13">ATPase subunit I</fullName>
    </alternativeName>
    <alternativeName>
        <fullName evidence="13">F-type ATPase subunit b</fullName>
        <shortName evidence="13">F-ATPase subunit b</shortName>
    </alternativeName>
</protein>
<evidence type="ECO:0000256" key="5">
    <source>
        <dbReference type="ARBA" id="ARBA00022781"/>
    </source>
</evidence>
<evidence type="ECO:0000256" key="14">
    <source>
        <dbReference type="RuleBase" id="RU003848"/>
    </source>
</evidence>
<accession>A0A2S0MXZ2</accession>
<dbReference type="GO" id="GO:0046933">
    <property type="term" value="F:proton-transporting ATP synthase activity, rotational mechanism"/>
    <property type="evidence" value="ECO:0007669"/>
    <property type="project" value="UniProtKB-UniRule"/>
</dbReference>
<dbReference type="Proteomes" id="UP000239326">
    <property type="component" value="Chromosome"/>
</dbReference>
<dbReference type="InterPro" id="IPR002146">
    <property type="entry name" value="ATP_synth_b/b'su_bac/chlpt"/>
</dbReference>
<comment type="subcellular location">
    <subcellularLocation>
        <location evidence="13">Cell membrane</location>
        <topology evidence="13">Single-pass membrane protein</topology>
    </subcellularLocation>
    <subcellularLocation>
        <location evidence="12">Endomembrane system</location>
        <topology evidence="12">Single-pass membrane protein</topology>
    </subcellularLocation>
</comment>
<keyword evidence="13" id="KW-1003">Cell membrane</keyword>
<comment type="function">
    <text evidence="11">Component of the F(0) channel, it forms part of the peripheral stalk, linking F(1) to F(0). The b'-subunit is a diverged and duplicated form of b found in plants and photosynthetic bacteria.</text>
</comment>
<evidence type="ECO:0000256" key="8">
    <source>
        <dbReference type="ARBA" id="ARBA00023136"/>
    </source>
</evidence>
<dbReference type="GO" id="GO:0005886">
    <property type="term" value="C:plasma membrane"/>
    <property type="evidence" value="ECO:0007669"/>
    <property type="project" value="UniProtKB-SubCell"/>
</dbReference>
<name>A0A2S0MXZ2_9BURK</name>
<evidence type="ECO:0000256" key="13">
    <source>
        <dbReference type="HAMAP-Rule" id="MF_01398"/>
    </source>
</evidence>
<dbReference type="OrthoDB" id="466272at2"/>
<keyword evidence="7 13" id="KW-0406">Ion transport</keyword>
<evidence type="ECO:0000256" key="15">
    <source>
        <dbReference type="SAM" id="Coils"/>
    </source>
</evidence>
<evidence type="ECO:0000313" key="17">
    <source>
        <dbReference type="Proteomes" id="UP000239326"/>
    </source>
</evidence>
<keyword evidence="17" id="KW-1185">Reference proteome</keyword>
<keyword evidence="15" id="KW-0175">Coiled coil</keyword>
<dbReference type="KEGG" id="simp:C6571_05185"/>
<dbReference type="HAMAP" id="MF_01398">
    <property type="entry name" value="ATP_synth_b_bprime"/>
    <property type="match status" value="1"/>
</dbReference>
<dbReference type="GO" id="GO:0045259">
    <property type="term" value="C:proton-transporting ATP synthase complex"/>
    <property type="evidence" value="ECO:0007669"/>
    <property type="project" value="UniProtKB-KW"/>
</dbReference>
<comment type="similarity">
    <text evidence="1 13 14">Belongs to the ATPase B chain family.</text>
</comment>
<sequence length="249" mass="26556">MNIDLSTLLLQAVNLLVLLALLRWLLYRPLQRVIAARRALVAKELADASDKVAQAQQTASELKSQQQTLQAEQASLLDAARRDAAAEREQLLTSARLEAKAQLDAARVQLASERQQAGAALFDEASGLAVDLAGRLLAHTPVDDGAFIDRLLAQVAATPEAQRASWFAQGSARNVELCTARALAPAAQEALQARLQTLLGEDVALTCSHDSALIAGAELRFALGTLSLHWAQALQEAHQALAPVAQEAP</sequence>
<dbReference type="PANTHER" id="PTHR33445">
    <property type="entry name" value="ATP SYNTHASE SUBUNIT B', CHLOROPLASTIC"/>
    <property type="match status" value="1"/>
</dbReference>
<keyword evidence="5 13" id="KW-0375">Hydrogen ion transport</keyword>
<evidence type="ECO:0000256" key="11">
    <source>
        <dbReference type="ARBA" id="ARBA00025614"/>
    </source>
</evidence>
<keyword evidence="6 13" id="KW-1133">Transmembrane helix</keyword>
<dbReference type="PANTHER" id="PTHR33445:SF2">
    <property type="entry name" value="ATP SYNTHASE SUBUNIT B', CHLOROPLASTIC"/>
    <property type="match status" value="1"/>
</dbReference>
<organism evidence="16 17">
    <name type="scientific">Simplicispira suum</name>
    <dbReference type="NCBI Taxonomy" id="2109915"/>
    <lineage>
        <taxon>Bacteria</taxon>
        <taxon>Pseudomonadati</taxon>
        <taxon>Pseudomonadota</taxon>
        <taxon>Betaproteobacteria</taxon>
        <taxon>Burkholderiales</taxon>
        <taxon>Comamonadaceae</taxon>
        <taxon>Simplicispira</taxon>
    </lineage>
</organism>
<dbReference type="GO" id="GO:0012505">
    <property type="term" value="C:endomembrane system"/>
    <property type="evidence" value="ECO:0007669"/>
    <property type="project" value="UniProtKB-SubCell"/>
</dbReference>
<keyword evidence="2 13" id="KW-0813">Transport</keyword>
<comment type="function">
    <text evidence="10 13">F(1)F(0) ATP synthase produces ATP from ADP in the presence of a proton or sodium gradient. F-type ATPases consist of two structural domains, F(1) containing the extramembraneous catalytic core and F(0) containing the membrane proton channel, linked together by a central stalk and a peripheral stalk. During catalysis, ATP synthesis in the catalytic domain of F(1) is coupled via a rotary mechanism of the central stalk subunits to proton translocation.</text>
</comment>
<feature type="coiled-coil region" evidence="15">
    <location>
        <begin position="45"/>
        <end position="72"/>
    </location>
</feature>
<gene>
    <name evidence="13" type="primary">atpF</name>
    <name evidence="16" type="ORF">C6571_05185</name>
</gene>
<evidence type="ECO:0000313" key="16">
    <source>
        <dbReference type="EMBL" id="AVO40760.1"/>
    </source>
</evidence>
<dbReference type="Pfam" id="PF00430">
    <property type="entry name" value="ATP-synt_B"/>
    <property type="match status" value="1"/>
</dbReference>
<evidence type="ECO:0000256" key="9">
    <source>
        <dbReference type="ARBA" id="ARBA00023310"/>
    </source>
</evidence>
<evidence type="ECO:0000256" key="3">
    <source>
        <dbReference type="ARBA" id="ARBA00022547"/>
    </source>
</evidence>
<dbReference type="CDD" id="cd06503">
    <property type="entry name" value="ATP-synt_Fo_b"/>
    <property type="match status" value="1"/>
</dbReference>
<evidence type="ECO:0000256" key="12">
    <source>
        <dbReference type="ARBA" id="ARBA00037847"/>
    </source>
</evidence>
<keyword evidence="3 13" id="KW-0138">CF(0)</keyword>
<reference evidence="16 17" key="1">
    <citation type="submission" date="2018-03" db="EMBL/GenBank/DDBJ databases">
        <title>Genome sequencing of Simplicispira sp.</title>
        <authorList>
            <person name="Kim S.-J."/>
            <person name="Heo J."/>
            <person name="Kwon S.-W."/>
        </authorList>
    </citation>
    <scope>NUCLEOTIDE SEQUENCE [LARGE SCALE GENOMIC DNA]</scope>
    <source>
        <strain evidence="16 17">SC1-8</strain>
    </source>
</reference>
<evidence type="ECO:0000256" key="4">
    <source>
        <dbReference type="ARBA" id="ARBA00022692"/>
    </source>
</evidence>
<keyword evidence="8 13" id="KW-0472">Membrane</keyword>
<evidence type="ECO:0000256" key="10">
    <source>
        <dbReference type="ARBA" id="ARBA00025198"/>
    </source>
</evidence>
<comment type="subunit">
    <text evidence="13">F-type ATPases have 2 components, F(1) - the catalytic core - and F(0) - the membrane proton channel. F(1) has five subunits: alpha(3), beta(3), gamma(1), delta(1), epsilon(1). F(0) has three main subunits: a(1), b(2) and c(10-14). The alpha and beta chains form an alternating ring which encloses part of the gamma chain. F(1) is attached to F(0) by a central stalk formed by the gamma and epsilon chains, while a peripheral stalk is formed by the delta and b chains.</text>
</comment>
<dbReference type="AlphaFoldDB" id="A0A2S0MXZ2"/>
<evidence type="ECO:0000256" key="7">
    <source>
        <dbReference type="ARBA" id="ARBA00023065"/>
    </source>
</evidence>
<proteinExistence type="inferred from homology"/>